<organism evidence="1 2">
    <name type="scientific">Geospiza parvula</name>
    <name type="common">Small tree-finch</name>
    <name type="synonym">Camarhynchus parvulus</name>
    <dbReference type="NCBI Taxonomy" id="87175"/>
    <lineage>
        <taxon>Eukaryota</taxon>
        <taxon>Metazoa</taxon>
        <taxon>Chordata</taxon>
        <taxon>Craniata</taxon>
        <taxon>Vertebrata</taxon>
        <taxon>Euteleostomi</taxon>
        <taxon>Archelosauria</taxon>
        <taxon>Archosauria</taxon>
        <taxon>Dinosauria</taxon>
        <taxon>Saurischia</taxon>
        <taxon>Theropoda</taxon>
        <taxon>Coelurosauria</taxon>
        <taxon>Aves</taxon>
        <taxon>Neognathae</taxon>
        <taxon>Neoaves</taxon>
        <taxon>Telluraves</taxon>
        <taxon>Australaves</taxon>
        <taxon>Passeriformes</taxon>
        <taxon>Thraupidae</taxon>
        <taxon>Camarhynchus</taxon>
    </lineage>
</organism>
<dbReference type="InterPro" id="IPR006574">
    <property type="entry name" value="PRY"/>
</dbReference>
<dbReference type="PRINTS" id="PR01407">
    <property type="entry name" value="BUTYPHLNCDUF"/>
</dbReference>
<dbReference type="Pfam" id="PF13765">
    <property type="entry name" value="PRY"/>
    <property type="match status" value="1"/>
</dbReference>
<dbReference type="InterPro" id="IPR043136">
    <property type="entry name" value="B30.2/SPRY_sf"/>
</dbReference>
<reference evidence="1" key="1">
    <citation type="submission" date="2020-02" db="EMBL/GenBank/DDBJ databases">
        <authorList>
            <person name="Enbody D E."/>
            <person name="Pettersson E M."/>
        </authorList>
    </citation>
    <scope>NUCLEOTIDE SEQUENCE [LARGE SCALE GENOMIC DNA]</scope>
</reference>
<dbReference type="SUPFAM" id="SSF49899">
    <property type="entry name" value="Concanavalin A-like lectins/glucanases"/>
    <property type="match status" value="1"/>
</dbReference>
<dbReference type="InterPro" id="IPR050143">
    <property type="entry name" value="TRIM/RBCC"/>
</dbReference>
<dbReference type="PANTHER" id="PTHR24103">
    <property type="entry name" value="E3 UBIQUITIN-PROTEIN LIGASE TRIM"/>
    <property type="match status" value="1"/>
</dbReference>
<sequence>MFPGTRGHCTPPKDGVPVLIAGTQLPWALCLQGFPCFPPGPGWWLGSELLSLFPSAVRQPRPPIPEPVSPELHKSIQSLTWRSQQVVDMVDKFRGKALLALCCASPGLGWQWGILTAWCLCLGLRSKTAAPDGNHPQDGLCWSLGLHIWLAALLGSRTGATGETFMHLPLLLPVKLQSQKEWGIREQVTLDPETANPYLILSRDCKTVRVGAGKQNLPDTPKRFTGSFSVLGSQGFTSGRHYWEVEVGEEGWWSLGVALESVPRKQPLDLRRSEKLWVLLMQSDGQYRTVCMTPQPLALREKLQRIMVCLDYEGGRVTFYSTKDMRLIQQLEATFTEKVFPYFWIGPQDAHIRVCD</sequence>
<reference evidence="1" key="3">
    <citation type="submission" date="2025-09" db="UniProtKB">
        <authorList>
            <consortium name="Ensembl"/>
        </authorList>
    </citation>
    <scope>IDENTIFICATION</scope>
</reference>
<dbReference type="FunFam" id="2.60.120.920:FF:000004">
    <property type="entry name" value="Butyrophilin subfamily 1 member A1"/>
    <property type="match status" value="1"/>
</dbReference>
<evidence type="ECO:0000313" key="1">
    <source>
        <dbReference type="Ensembl" id="ENSCPVP00000026828.1"/>
    </source>
</evidence>
<dbReference type="InterPro" id="IPR003877">
    <property type="entry name" value="SPRY_dom"/>
</dbReference>
<dbReference type="CDD" id="cd13733">
    <property type="entry name" value="SPRY_PRY_C-I_1"/>
    <property type="match status" value="1"/>
</dbReference>
<keyword evidence="2" id="KW-1185">Reference proteome</keyword>
<evidence type="ECO:0000313" key="2">
    <source>
        <dbReference type="Proteomes" id="UP000694382"/>
    </source>
</evidence>
<accession>A0A8U8BRL3</accession>
<dbReference type="AlphaFoldDB" id="A0A8U8BRL3"/>
<dbReference type="Gene3D" id="2.60.120.920">
    <property type="match status" value="1"/>
</dbReference>
<dbReference type="PROSITE" id="PS50188">
    <property type="entry name" value="B302_SPRY"/>
    <property type="match status" value="1"/>
</dbReference>
<dbReference type="InterPro" id="IPR003879">
    <property type="entry name" value="Butyrophylin_SPRY"/>
</dbReference>
<dbReference type="Pfam" id="PF00622">
    <property type="entry name" value="SPRY"/>
    <property type="match status" value="1"/>
</dbReference>
<dbReference type="InterPro" id="IPR001870">
    <property type="entry name" value="B30.2/SPRY"/>
</dbReference>
<dbReference type="SMART" id="SM00449">
    <property type="entry name" value="SPRY"/>
    <property type="match status" value="1"/>
</dbReference>
<dbReference type="SMART" id="SM00589">
    <property type="entry name" value="PRY"/>
    <property type="match status" value="1"/>
</dbReference>
<dbReference type="Proteomes" id="UP000694382">
    <property type="component" value="Chromosome 2"/>
</dbReference>
<dbReference type="InterPro" id="IPR013320">
    <property type="entry name" value="ConA-like_dom_sf"/>
</dbReference>
<reference evidence="1" key="2">
    <citation type="submission" date="2025-08" db="UniProtKB">
        <authorList>
            <consortium name="Ensembl"/>
        </authorList>
    </citation>
    <scope>IDENTIFICATION</scope>
</reference>
<proteinExistence type="predicted"/>
<protein>
    <submittedName>
        <fullName evidence="1">Uncharacterized protein</fullName>
    </submittedName>
</protein>
<dbReference type="Ensembl" id="ENSCPVT00000028522.1">
    <property type="protein sequence ID" value="ENSCPVP00000026828.1"/>
    <property type="gene ID" value="ENSCPVG00000017272.1"/>
</dbReference>
<name>A0A8U8BRL3_GEOPR</name>